<keyword evidence="2 5" id="KW-0547">Nucleotide-binding</keyword>
<comment type="caution">
    <text evidence="7">The sequence shown here is derived from an EMBL/GenBank/DDBJ whole genome shotgun (WGS) entry which is preliminary data.</text>
</comment>
<reference evidence="7 8" key="1">
    <citation type="journal article" date="2015" name="Environ. Microbiol.">
        <title>Genome analyses suggest the presence of polyploidy and recent human-driven expansions in eight global populations of the honeybee pathogen Nosema ceranae.</title>
        <authorList>
            <person name="Pelin A."/>
            <person name="Selman M."/>
            <person name="Aris-Brosou S."/>
            <person name="Farinelli L."/>
            <person name="Corradi N."/>
        </authorList>
    </citation>
    <scope>NUCLEOTIDE SEQUENCE [LARGE SCALE GENOMIC DNA]</scope>
    <source>
        <strain evidence="7 8">PA08 1199</strain>
    </source>
</reference>
<evidence type="ECO:0000256" key="5">
    <source>
        <dbReference type="RuleBase" id="RU004070"/>
    </source>
</evidence>
<dbReference type="InterPro" id="IPR027417">
    <property type="entry name" value="P-loop_NTPase"/>
</dbReference>
<dbReference type="GO" id="GO:0000724">
    <property type="term" value="P:double-strand break repair via homologous recombination"/>
    <property type="evidence" value="ECO:0007669"/>
    <property type="project" value="TreeGrafter"/>
</dbReference>
<dbReference type="InterPro" id="IPR012340">
    <property type="entry name" value="NA-bd_OB-fold"/>
</dbReference>
<gene>
    <name evidence="7" type="ORF">AAJ76_2000129323</name>
</gene>
<dbReference type="InterPro" id="IPR001208">
    <property type="entry name" value="MCM_dom"/>
</dbReference>
<dbReference type="Pfam" id="PF17207">
    <property type="entry name" value="MCM_OB"/>
    <property type="match status" value="1"/>
</dbReference>
<dbReference type="InterPro" id="IPR033762">
    <property type="entry name" value="MCM_OB"/>
</dbReference>
<dbReference type="InterPro" id="IPR041562">
    <property type="entry name" value="MCM_lid"/>
</dbReference>
<dbReference type="OrthoDB" id="6274823at2759"/>
<dbReference type="PRINTS" id="PR01657">
    <property type="entry name" value="MCMFAMILY"/>
</dbReference>
<dbReference type="RefSeq" id="XP_024332320.1">
    <property type="nucleotide sequence ID" value="XM_024474439.1"/>
</dbReference>
<keyword evidence="8" id="KW-1185">Reference proteome</keyword>
<comment type="similarity">
    <text evidence="5">Belongs to the MCM family.</text>
</comment>
<evidence type="ECO:0000256" key="1">
    <source>
        <dbReference type="ARBA" id="ARBA00012551"/>
    </source>
</evidence>
<dbReference type="Pfam" id="PF17855">
    <property type="entry name" value="MCM_lid"/>
    <property type="match status" value="1"/>
</dbReference>
<dbReference type="EC" id="3.6.4.12" evidence="1"/>
<evidence type="ECO:0000256" key="2">
    <source>
        <dbReference type="ARBA" id="ARBA00022741"/>
    </source>
</evidence>
<dbReference type="GO" id="GO:0031261">
    <property type="term" value="C:DNA replication preinitiation complex"/>
    <property type="evidence" value="ECO:0007669"/>
    <property type="project" value="UniProtKB-ARBA"/>
</dbReference>
<feature type="domain" description="MCM C-terminal AAA(+) ATPase" evidence="6">
    <location>
        <begin position="228"/>
        <end position="427"/>
    </location>
</feature>
<dbReference type="PROSITE" id="PS50051">
    <property type="entry name" value="MCM_2"/>
    <property type="match status" value="1"/>
</dbReference>
<evidence type="ECO:0000256" key="4">
    <source>
        <dbReference type="ARBA" id="ARBA00023125"/>
    </source>
</evidence>
<dbReference type="InterPro" id="IPR018525">
    <property type="entry name" value="MCM_CS"/>
</dbReference>
<dbReference type="Proteomes" id="UP000034350">
    <property type="component" value="Unassembled WGS sequence"/>
</dbReference>
<dbReference type="GO" id="GO:0042555">
    <property type="term" value="C:MCM complex"/>
    <property type="evidence" value="ECO:0007669"/>
    <property type="project" value="UniProtKB-ARBA"/>
</dbReference>
<evidence type="ECO:0000256" key="3">
    <source>
        <dbReference type="ARBA" id="ARBA00022840"/>
    </source>
</evidence>
<accession>A0A0F9WV17</accession>
<dbReference type="GeneID" id="36319360"/>
<organism evidence="7 8">
    <name type="scientific">Vairimorpha ceranae</name>
    <dbReference type="NCBI Taxonomy" id="40302"/>
    <lineage>
        <taxon>Eukaryota</taxon>
        <taxon>Fungi</taxon>
        <taxon>Fungi incertae sedis</taxon>
        <taxon>Microsporidia</taxon>
        <taxon>Nosematidae</taxon>
        <taxon>Vairimorpha</taxon>
    </lineage>
</organism>
<dbReference type="PANTHER" id="PTHR11630">
    <property type="entry name" value="DNA REPLICATION LICENSING FACTOR MCM FAMILY MEMBER"/>
    <property type="match status" value="1"/>
</dbReference>
<evidence type="ECO:0000259" key="6">
    <source>
        <dbReference type="PROSITE" id="PS50051"/>
    </source>
</evidence>
<evidence type="ECO:0000313" key="7">
    <source>
        <dbReference type="EMBL" id="KKO76578.1"/>
    </source>
</evidence>
<dbReference type="VEuPathDB" id="MicrosporidiaDB:AAJ76_2000129323"/>
<dbReference type="SMART" id="SM00382">
    <property type="entry name" value="AAA"/>
    <property type="match status" value="1"/>
</dbReference>
<dbReference type="OMA" id="ACATREN"/>
<dbReference type="Gene3D" id="3.40.50.300">
    <property type="entry name" value="P-loop containing nucleotide triphosphate hydrolases"/>
    <property type="match status" value="1"/>
</dbReference>
<protein>
    <recommendedName>
        <fullName evidence="1">DNA helicase</fullName>
        <ecNumber evidence="1">3.6.4.12</ecNumber>
    </recommendedName>
</protein>
<dbReference type="GO" id="GO:0005656">
    <property type="term" value="C:nuclear pre-replicative complex"/>
    <property type="evidence" value="ECO:0007669"/>
    <property type="project" value="UniProtKB-ARBA"/>
</dbReference>
<dbReference type="GO" id="GO:0016787">
    <property type="term" value="F:hydrolase activity"/>
    <property type="evidence" value="ECO:0007669"/>
    <property type="project" value="UniProtKB-KW"/>
</dbReference>
<sequence length="563" mass="63524">MNTQPLFENDCINLIELCNTNPELANRLINNTVEFPFIYYKSLNQVPYILFKNLSFSSKNINKIIGIRGTIIKTGQVLLKNTKTEYTCLKCNFKGFISDIDNSLKFSVLCESCGSNSVVNKECLNEAVKTQTLRVQNIGSLSNITDLYEIYLEGESAGKFQAGSEVIICGILKLKWKPLKVNELINTSLYIHCLHIIKSENDDKFKNDDLDEFADFFSKSNFNKRKFLIESFTSDIYGHSNVKLGLLLVLANQYKEESKTDSNTRQLSHVLLLGDTGTAKTQLLKICSKLVTPAIMTNGIGTSNAGLTSCAVKHGKEWGLEAGALLLADLGICCIDEFNKLKVNEKGGLLEAMEQQTLSIAKAGILSTLNTRCSIIAACNTKHQYDKNKNVSENTLISTPLISRFDLIFGLFDTKNRTKDENIADKILDRINFRLEDKAKPSHLWTLCKLKNFLHSIRRKECAIDEANSNILLKYYLKKKTKEGPNEFNTIRMLESLVRLSETHAKILGKKVVEEEDVFSVILLFETTISSTSLISLKYDELFINESVYEESVNYIKKIYLIS</sequence>
<dbReference type="SUPFAM" id="SSF52540">
    <property type="entry name" value="P-loop containing nucleoside triphosphate hydrolases"/>
    <property type="match status" value="1"/>
</dbReference>
<dbReference type="GO" id="GO:0017116">
    <property type="term" value="F:single-stranded DNA helicase activity"/>
    <property type="evidence" value="ECO:0007669"/>
    <property type="project" value="TreeGrafter"/>
</dbReference>
<dbReference type="GO" id="GO:0006279">
    <property type="term" value="P:premeiotic DNA replication"/>
    <property type="evidence" value="ECO:0007669"/>
    <property type="project" value="UniProtKB-ARBA"/>
</dbReference>
<dbReference type="VEuPathDB" id="MicrosporidiaDB:G9O61_00g006520"/>
<dbReference type="Pfam" id="PF00493">
    <property type="entry name" value="MCM"/>
    <property type="match status" value="1"/>
</dbReference>
<dbReference type="GO" id="GO:0003697">
    <property type="term" value="F:single-stranded DNA binding"/>
    <property type="evidence" value="ECO:0007669"/>
    <property type="project" value="TreeGrafter"/>
</dbReference>
<dbReference type="SUPFAM" id="SSF50249">
    <property type="entry name" value="Nucleic acid-binding proteins"/>
    <property type="match status" value="1"/>
</dbReference>
<dbReference type="EMBL" id="JPQZ01000002">
    <property type="protein sequence ID" value="KKO76578.1"/>
    <property type="molecule type" value="Genomic_DNA"/>
</dbReference>
<dbReference type="PANTHER" id="PTHR11630:SF48">
    <property type="entry name" value="DNA HELICASE MCM9"/>
    <property type="match status" value="1"/>
</dbReference>
<dbReference type="Gene3D" id="2.20.28.10">
    <property type="match status" value="1"/>
</dbReference>
<dbReference type="Gene3D" id="2.40.50.140">
    <property type="entry name" value="Nucleic acid-binding proteins"/>
    <property type="match status" value="1"/>
</dbReference>
<keyword evidence="4 5" id="KW-0238">DNA-binding</keyword>
<dbReference type="AlphaFoldDB" id="A0A0F9WV17"/>
<dbReference type="GO" id="GO:0043596">
    <property type="term" value="C:nuclear replication fork"/>
    <property type="evidence" value="ECO:0007669"/>
    <property type="project" value="UniProtKB-ARBA"/>
</dbReference>
<dbReference type="SMART" id="SM00350">
    <property type="entry name" value="MCM"/>
    <property type="match status" value="1"/>
</dbReference>
<dbReference type="GO" id="GO:0005524">
    <property type="term" value="F:ATP binding"/>
    <property type="evidence" value="ECO:0007669"/>
    <property type="project" value="UniProtKB-KW"/>
</dbReference>
<dbReference type="InterPro" id="IPR003593">
    <property type="entry name" value="AAA+_ATPase"/>
</dbReference>
<keyword evidence="3 5" id="KW-0067">ATP-binding</keyword>
<dbReference type="VEuPathDB" id="MicrosporidiaDB:NCER_101540"/>
<proteinExistence type="inferred from homology"/>
<dbReference type="PROSITE" id="PS00847">
    <property type="entry name" value="MCM_1"/>
    <property type="match status" value="1"/>
</dbReference>
<name>A0A0F9WV17_9MICR</name>
<evidence type="ECO:0000313" key="8">
    <source>
        <dbReference type="Proteomes" id="UP000034350"/>
    </source>
</evidence>
<dbReference type="InterPro" id="IPR031327">
    <property type="entry name" value="MCM"/>
</dbReference>